<keyword evidence="3" id="KW-1185">Reference proteome</keyword>
<protein>
    <submittedName>
        <fullName evidence="2">NUDIX domain-containing protein</fullName>
    </submittedName>
</protein>
<dbReference type="InterPro" id="IPR015797">
    <property type="entry name" value="NUDIX_hydrolase-like_dom_sf"/>
</dbReference>
<dbReference type="CDD" id="cd02883">
    <property type="entry name" value="NUDIX_Hydrolase"/>
    <property type="match status" value="1"/>
</dbReference>
<dbReference type="AlphaFoldDB" id="A0A9X3NTZ4"/>
<organism evidence="2 3">
    <name type="scientific">Streptomonospora mangrovi</name>
    <dbReference type="NCBI Taxonomy" id="2883123"/>
    <lineage>
        <taxon>Bacteria</taxon>
        <taxon>Bacillati</taxon>
        <taxon>Actinomycetota</taxon>
        <taxon>Actinomycetes</taxon>
        <taxon>Streptosporangiales</taxon>
        <taxon>Nocardiopsidaceae</taxon>
        <taxon>Streptomonospora</taxon>
    </lineage>
</organism>
<evidence type="ECO:0000313" key="2">
    <source>
        <dbReference type="EMBL" id="MDA0566795.1"/>
    </source>
</evidence>
<dbReference type="PROSITE" id="PS51462">
    <property type="entry name" value="NUDIX"/>
    <property type="match status" value="1"/>
</dbReference>
<accession>A0A9X3NTZ4</accession>
<reference evidence="2" key="1">
    <citation type="submission" date="2021-10" db="EMBL/GenBank/DDBJ databases">
        <title>Streptomonospora sp. nov., isolated from mangrove soil.</title>
        <authorList>
            <person name="Chen X."/>
            <person name="Ge X."/>
            <person name="Liu W."/>
        </authorList>
    </citation>
    <scope>NUCLEOTIDE SEQUENCE</scope>
    <source>
        <strain evidence="2">S1-112</strain>
    </source>
</reference>
<gene>
    <name evidence="2" type="ORF">LG943_21125</name>
</gene>
<proteinExistence type="predicted"/>
<evidence type="ECO:0000259" key="1">
    <source>
        <dbReference type="PROSITE" id="PS51462"/>
    </source>
</evidence>
<dbReference type="InterPro" id="IPR000086">
    <property type="entry name" value="NUDIX_hydrolase_dom"/>
</dbReference>
<name>A0A9X3NTZ4_9ACTN</name>
<dbReference type="Pfam" id="PF00293">
    <property type="entry name" value="NUDIX"/>
    <property type="match status" value="1"/>
</dbReference>
<dbReference type="EMBL" id="JAJAQC010000042">
    <property type="protein sequence ID" value="MDA0566795.1"/>
    <property type="molecule type" value="Genomic_DNA"/>
</dbReference>
<dbReference type="SUPFAM" id="SSF55811">
    <property type="entry name" value="Nudix"/>
    <property type="match status" value="1"/>
</dbReference>
<evidence type="ECO:0000313" key="3">
    <source>
        <dbReference type="Proteomes" id="UP001140076"/>
    </source>
</evidence>
<comment type="caution">
    <text evidence="2">The sequence shown here is derived from an EMBL/GenBank/DDBJ whole genome shotgun (WGS) entry which is preliminary data.</text>
</comment>
<dbReference type="Gene3D" id="3.90.79.10">
    <property type="entry name" value="Nucleoside Triphosphate Pyrophosphohydrolase"/>
    <property type="match status" value="1"/>
</dbReference>
<feature type="domain" description="Nudix hydrolase" evidence="1">
    <location>
        <begin position="10"/>
        <end position="153"/>
    </location>
</feature>
<dbReference type="Proteomes" id="UP001140076">
    <property type="component" value="Unassembled WGS sequence"/>
</dbReference>
<sequence length="172" mass="18222">MTPAFTHTAGAEPVRGAVAIVPGPGRTFTFVLRRRGVFAGHWLLPGGGVEADESTDQAARRAAAEEAGVRAGALAPTGVYDVRGISPETGPYWLRTHVYRALRPCAVADGFRADLREVAGVAQVHWCEVLPHPTDMVILNDAGVADYDPDLVRRLLAADGVTMTPSAAVLVR</sequence>
<dbReference type="RefSeq" id="WP_270074050.1">
    <property type="nucleotide sequence ID" value="NZ_JAJAQC010000042.1"/>
</dbReference>